<feature type="region of interest" description="Disordered" evidence="1">
    <location>
        <begin position="140"/>
        <end position="206"/>
    </location>
</feature>
<feature type="region of interest" description="Disordered" evidence="1">
    <location>
        <begin position="1"/>
        <end position="119"/>
    </location>
</feature>
<feature type="compositionally biased region" description="Acidic residues" evidence="1">
    <location>
        <begin position="502"/>
        <end position="512"/>
    </location>
</feature>
<feature type="region of interest" description="Disordered" evidence="1">
    <location>
        <begin position="403"/>
        <end position="528"/>
    </location>
</feature>
<evidence type="ECO:0000256" key="1">
    <source>
        <dbReference type="SAM" id="MobiDB-lite"/>
    </source>
</evidence>
<feature type="compositionally biased region" description="Low complexity" evidence="1">
    <location>
        <begin position="255"/>
        <end position="291"/>
    </location>
</feature>
<reference evidence="2 3" key="1">
    <citation type="journal article" date="2023" name="Elife">
        <title>Identification of key yeast species and microbe-microbe interactions impacting larval growth of Drosophila in the wild.</title>
        <authorList>
            <person name="Mure A."/>
            <person name="Sugiura Y."/>
            <person name="Maeda R."/>
            <person name="Honda K."/>
            <person name="Sakurai N."/>
            <person name="Takahashi Y."/>
            <person name="Watada M."/>
            <person name="Katoh T."/>
            <person name="Gotoh A."/>
            <person name="Gotoh Y."/>
            <person name="Taniguchi I."/>
            <person name="Nakamura K."/>
            <person name="Hayashi T."/>
            <person name="Katayama T."/>
            <person name="Uemura T."/>
            <person name="Hattori Y."/>
        </authorList>
    </citation>
    <scope>NUCLEOTIDE SEQUENCE [LARGE SCALE GENOMIC DNA]</scope>
    <source>
        <strain evidence="2 3">KH-74</strain>
    </source>
</reference>
<feature type="compositionally biased region" description="Polar residues" evidence="1">
    <location>
        <begin position="140"/>
        <end position="161"/>
    </location>
</feature>
<evidence type="ECO:0000313" key="3">
    <source>
        <dbReference type="Proteomes" id="UP001377567"/>
    </source>
</evidence>
<organism evidence="2 3">
    <name type="scientific">Maudiozyma humilis</name>
    <name type="common">Sour dough yeast</name>
    <name type="synonym">Kazachstania humilis</name>
    <dbReference type="NCBI Taxonomy" id="51915"/>
    <lineage>
        <taxon>Eukaryota</taxon>
        <taxon>Fungi</taxon>
        <taxon>Dikarya</taxon>
        <taxon>Ascomycota</taxon>
        <taxon>Saccharomycotina</taxon>
        <taxon>Saccharomycetes</taxon>
        <taxon>Saccharomycetales</taxon>
        <taxon>Saccharomycetaceae</taxon>
        <taxon>Maudiozyma</taxon>
    </lineage>
</organism>
<feature type="compositionally biased region" description="Low complexity" evidence="1">
    <location>
        <begin position="102"/>
        <end position="119"/>
    </location>
</feature>
<accession>A0AAV5S380</accession>
<feature type="compositionally biased region" description="Gly residues" evidence="1">
    <location>
        <begin position="447"/>
        <end position="456"/>
    </location>
</feature>
<gene>
    <name evidence="2" type="ORF">DAKH74_040920</name>
</gene>
<comment type="caution">
    <text evidence="2">The sequence shown here is derived from an EMBL/GenBank/DDBJ whole genome shotgun (WGS) entry which is preliminary data.</text>
</comment>
<protein>
    <submittedName>
        <fullName evidence="2">Dig1 protein</fullName>
    </submittedName>
</protein>
<sequence>MSAPEATGAERDVSSSPQHKEHAMLPSSSTSGSTSAIGAAVSSPSPVGNHSGHNEAAVVIPSGSSSSGSAPNAMGTGSSSSVAGGAIPPTIPENDNDNSEDAAAPTDATAPATAVAHTPITRADSVRKYNNIEDVLSPTTVTHSGETAVTPSKATSASANPAANGKRVNSLRRANIPPPLGLQSQPTTATSASTSNTTTTTNTTNATNAPVSARLQIPLDPHARHFSIGSAHEHSPQRVMKPRVRYLGKLPRYGQQPSQSQQSQQQQQLRAQVAPQQVPQPAIQSQSQQQQQQHQQMMLNAMMLQQQAQQQYMMMMGMYPYMYGGNGEIPGQMQGQLPMQYPMPYPMQYPMQMPLQSPMAAQPPRSAMLPNFPPQTYPYFRNQSTIDSSSSSLLNKGLHQSLNHAHPYTHTPTVPRIPEGHESSGSQPPSHRKSRSMGSAAAMATAGVGGGIGVPGGVTRSPTRRQAQGQTQTQAQTQANGRTHPRGQTQERSPASSSSSSGEDEEEADLAIESDALPTPVFTKPPEPPELMQGEVRIMQNKFSFEFPVNSPAVDRKMFLSICNKIWTESRELDKDI</sequence>
<keyword evidence="3" id="KW-1185">Reference proteome</keyword>
<dbReference type="AlphaFoldDB" id="A0AAV5S380"/>
<feature type="region of interest" description="Disordered" evidence="1">
    <location>
        <begin position="252"/>
        <end position="291"/>
    </location>
</feature>
<proteinExistence type="predicted"/>
<dbReference type="Proteomes" id="UP001377567">
    <property type="component" value="Unassembled WGS sequence"/>
</dbReference>
<dbReference type="EMBL" id="BTGD01000013">
    <property type="protein sequence ID" value="GMM57476.1"/>
    <property type="molecule type" value="Genomic_DNA"/>
</dbReference>
<feature type="compositionally biased region" description="Low complexity" evidence="1">
    <location>
        <begin position="187"/>
        <end position="206"/>
    </location>
</feature>
<feature type="compositionally biased region" description="Low complexity" evidence="1">
    <location>
        <begin position="27"/>
        <end position="43"/>
    </location>
</feature>
<feature type="compositionally biased region" description="Low complexity" evidence="1">
    <location>
        <begin position="491"/>
        <end position="501"/>
    </location>
</feature>
<feature type="compositionally biased region" description="Basic and acidic residues" evidence="1">
    <location>
        <begin position="8"/>
        <end position="23"/>
    </location>
</feature>
<evidence type="ECO:0000313" key="2">
    <source>
        <dbReference type="EMBL" id="GMM57476.1"/>
    </source>
</evidence>
<feature type="compositionally biased region" description="Low complexity" evidence="1">
    <location>
        <begin position="62"/>
        <end position="86"/>
    </location>
</feature>
<name>A0AAV5S380_MAUHU</name>
<feature type="compositionally biased region" description="Low complexity" evidence="1">
    <location>
        <begin position="464"/>
        <end position="482"/>
    </location>
</feature>